<gene>
    <name evidence="2" type="ORF">JJB74_22270</name>
</gene>
<dbReference type="AlphaFoldDB" id="A0A934SVI6"/>
<comment type="caution">
    <text evidence="2">The sequence shown here is derived from an EMBL/GenBank/DDBJ whole genome shotgun (WGS) entry which is preliminary data.</text>
</comment>
<dbReference type="GO" id="GO:0004519">
    <property type="term" value="F:endonuclease activity"/>
    <property type="evidence" value="ECO:0007669"/>
    <property type="project" value="UniProtKB-KW"/>
</dbReference>
<dbReference type="GO" id="GO:0003676">
    <property type="term" value="F:nucleic acid binding"/>
    <property type="evidence" value="ECO:0007669"/>
    <property type="project" value="InterPro"/>
</dbReference>
<evidence type="ECO:0000259" key="1">
    <source>
        <dbReference type="SMART" id="SM00507"/>
    </source>
</evidence>
<evidence type="ECO:0000313" key="3">
    <source>
        <dbReference type="Proteomes" id="UP000622890"/>
    </source>
</evidence>
<keyword evidence="2" id="KW-0255">Endonuclease</keyword>
<dbReference type="GO" id="GO:0008270">
    <property type="term" value="F:zinc ion binding"/>
    <property type="evidence" value="ECO:0007669"/>
    <property type="project" value="InterPro"/>
</dbReference>
<dbReference type="CDD" id="cd00085">
    <property type="entry name" value="HNHc"/>
    <property type="match status" value="1"/>
</dbReference>
<keyword evidence="2" id="KW-0378">Hydrolase</keyword>
<keyword evidence="3" id="KW-1185">Reference proteome</keyword>
<dbReference type="EMBL" id="JAEPBG010000011">
    <property type="protein sequence ID" value="MBK4737355.1"/>
    <property type="molecule type" value="Genomic_DNA"/>
</dbReference>
<reference evidence="2" key="1">
    <citation type="submission" date="2021-01" db="EMBL/GenBank/DDBJ databases">
        <title>Genome sequence of strain Noviherbaspirillum sp. DKR-6.</title>
        <authorList>
            <person name="Chaudhary D.K."/>
        </authorList>
    </citation>
    <scope>NUCLEOTIDE SEQUENCE</scope>
    <source>
        <strain evidence="2">DKR-6</strain>
    </source>
</reference>
<sequence>MQTILTYDDLLENVDTLRSYSSSPHAEDREYARQLIRQGVCFVVHVAGGEPFFAPSRFVGYKANTRAAHATSPTKDGRITNEVINIIAGSKPNHSEALELEYQQFCTRLGIKPRDKAPFGASRRFWILSKASNFETEVVRSLNDNPAERKKRLRKAPKKPRSLAVIVNVFARNPDVVAEVLLRAKGICEGCKKEAPFRRRSDNTPYLEVHHKVRLADGGDDTVENALALCPNCHRKSHYA</sequence>
<feature type="domain" description="HNH nuclease" evidence="1">
    <location>
        <begin position="175"/>
        <end position="235"/>
    </location>
</feature>
<name>A0A934SVI6_9BURK</name>
<accession>A0A934SVI6</accession>
<dbReference type="Gene3D" id="1.10.30.50">
    <property type="match status" value="1"/>
</dbReference>
<evidence type="ECO:0000313" key="2">
    <source>
        <dbReference type="EMBL" id="MBK4737355.1"/>
    </source>
</evidence>
<keyword evidence="2" id="KW-0540">Nuclease</keyword>
<proteinExistence type="predicted"/>
<dbReference type="InterPro" id="IPR003615">
    <property type="entry name" value="HNH_nuc"/>
</dbReference>
<protein>
    <submittedName>
        <fullName evidence="2">HNH endonuclease</fullName>
    </submittedName>
</protein>
<organism evidence="2 3">
    <name type="scientific">Noviherbaspirillum pedocola</name>
    <dbReference type="NCBI Taxonomy" id="2801341"/>
    <lineage>
        <taxon>Bacteria</taxon>
        <taxon>Pseudomonadati</taxon>
        <taxon>Pseudomonadota</taxon>
        <taxon>Betaproteobacteria</taxon>
        <taxon>Burkholderiales</taxon>
        <taxon>Oxalobacteraceae</taxon>
        <taxon>Noviherbaspirillum</taxon>
    </lineage>
</organism>
<dbReference type="Proteomes" id="UP000622890">
    <property type="component" value="Unassembled WGS sequence"/>
</dbReference>
<dbReference type="InterPro" id="IPR002711">
    <property type="entry name" value="HNH"/>
</dbReference>
<dbReference type="SMART" id="SM00507">
    <property type="entry name" value="HNHc"/>
    <property type="match status" value="1"/>
</dbReference>
<dbReference type="Pfam" id="PF01844">
    <property type="entry name" value="HNH"/>
    <property type="match status" value="1"/>
</dbReference>